<dbReference type="PROSITE" id="PS00135">
    <property type="entry name" value="TRYPSIN_SER"/>
    <property type="match status" value="1"/>
</dbReference>
<dbReference type="CDD" id="cd00190">
    <property type="entry name" value="Tryp_SPc"/>
    <property type="match status" value="1"/>
</dbReference>
<dbReference type="SMART" id="SM00020">
    <property type="entry name" value="Tryp_SPc"/>
    <property type="match status" value="1"/>
</dbReference>
<dbReference type="Gene3D" id="2.40.10.10">
    <property type="entry name" value="Trypsin-like serine proteases"/>
    <property type="match status" value="2"/>
</dbReference>
<keyword evidence="2" id="KW-0645">Protease</keyword>
<dbReference type="EMBL" id="JAHIBW010000028">
    <property type="protein sequence ID" value="KAG7296722.1"/>
    <property type="molecule type" value="Genomic_DNA"/>
</dbReference>
<dbReference type="Pfam" id="PF00089">
    <property type="entry name" value="Trypsin"/>
    <property type="match status" value="1"/>
</dbReference>
<organism evidence="7 8">
    <name type="scientific">Plutella xylostella</name>
    <name type="common">Diamondback moth</name>
    <name type="synonym">Plutella maculipennis</name>
    <dbReference type="NCBI Taxonomy" id="51655"/>
    <lineage>
        <taxon>Eukaryota</taxon>
        <taxon>Metazoa</taxon>
        <taxon>Ecdysozoa</taxon>
        <taxon>Arthropoda</taxon>
        <taxon>Hexapoda</taxon>
        <taxon>Insecta</taxon>
        <taxon>Pterygota</taxon>
        <taxon>Neoptera</taxon>
        <taxon>Endopterygota</taxon>
        <taxon>Lepidoptera</taxon>
        <taxon>Glossata</taxon>
        <taxon>Ditrysia</taxon>
        <taxon>Yponomeutoidea</taxon>
        <taxon>Plutellidae</taxon>
        <taxon>Plutella</taxon>
    </lineage>
</organism>
<proteinExistence type="inferred from homology"/>
<dbReference type="InterPro" id="IPR001314">
    <property type="entry name" value="Peptidase_S1A"/>
</dbReference>
<protein>
    <recommendedName>
        <fullName evidence="6">Peptidase S1 domain-containing protein</fullName>
    </recommendedName>
</protein>
<dbReference type="PANTHER" id="PTHR24276:SF91">
    <property type="entry name" value="AT26814P-RELATED"/>
    <property type="match status" value="1"/>
</dbReference>
<dbReference type="PROSITE" id="PS50240">
    <property type="entry name" value="TRYPSIN_DOM"/>
    <property type="match status" value="1"/>
</dbReference>
<dbReference type="InterPro" id="IPR050430">
    <property type="entry name" value="Peptidase_S1"/>
</dbReference>
<evidence type="ECO:0000256" key="3">
    <source>
        <dbReference type="ARBA" id="ARBA00022801"/>
    </source>
</evidence>
<dbReference type="InterPro" id="IPR033116">
    <property type="entry name" value="TRYPSIN_SER"/>
</dbReference>
<name>A0ABQ7PUR2_PLUXY</name>
<dbReference type="Proteomes" id="UP000823941">
    <property type="component" value="Chromosome 28"/>
</dbReference>
<gene>
    <name evidence="7" type="ORF">JYU34_020615</name>
</gene>
<comment type="similarity">
    <text evidence="1">Belongs to the peptidase S1 family.</text>
</comment>
<dbReference type="PRINTS" id="PR00722">
    <property type="entry name" value="CHYMOTRYPSIN"/>
</dbReference>
<evidence type="ECO:0000256" key="5">
    <source>
        <dbReference type="ARBA" id="ARBA00023157"/>
    </source>
</evidence>
<sequence length="194" mass="20331">MSPKVSSSHSLNTAEFSVRAGSSSNRRGGQVIQVSDMLWHSGANAQLDNDIALLLLASPLQYNSKVTSIPLQSQNETMIGDKAIISGWGSLSEDGASPETLQMATVPLVSLEACQRSYSSILPVTLTMICAGVVDGGRDSCQGDSGGPLVVNSVLVGIVAGGLGCGRAGYPGVYTRVRMKLMLFETIQNVAKRE</sequence>
<feature type="domain" description="Peptidase S1" evidence="6">
    <location>
        <begin position="5"/>
        <end position="192"/>
    </location>
</feature>
<comment type="caution">
    <text evidence="7">The sequence shown here is derived from an EMBL/GenBank/DDBJ whole genome shotgun (WGS) entry which is preliminary data.</text>
</comment>
<accession>A0ABQ7PUR2</accession>
<dbReference type="SUPFAM" id="SSF50494">
    <property type="entry name" value="Trypsin-like serine proteases"/>
    <property type="match status" value="1"/>
</dbReference>
<keyword evidence="3" id="KW-0378">Hydrolase</keyword>
<evidence type="ECO:0000256" key="1">
    <source>
        <dbReference type="ARBA" id="ARBA00007664"/>
    </source>
</evidence>
<evidence type="ECO:0000259" key="6">
    <source>
        <dbReference type="PROSITE" id="PS50240"/>
    </source>
</evidence>
<evidence type="ECO:0000256" key="4">
    <source>
        <dbReference type="ARBA" id="ARBA00022825"/>
    </source>
</evidence>
<keyword evidence="4" id="KW-0720">Serine protease</keyword>
<evidence type="ECO:0000313" key="8">
    <source>
        <dbReference type="Proteomes" id="UP000823941"/>
    </source>
</evidence>
<reference evidence="7 8" key="1">
    <citation type="submission" date="2021-06" db="EMBL/GenBank/DDBJ databases">
        <title>A haploid diamondback moth (Plutella xylostella L.) genome assembly resolves 31 chromosomes and identifies a diamide resistance mutation.</title>
        <authorList>
            <person name="Ward C.M."/>
            <person name="Perry K.D."/>
            <person name="Baker G."/>
            <person name="Powis K."/>
            <person name="Heckel D.G."/>
            <person name="Baxter S.W."/>
        </authorList>
    </citation>
    <scope>NUCLEOTIDE SEQUENCE [LARGE SCALE GENOMIC DNA]</scope>
    <source>
        <strain evidence="7 8">LV</strain>
        <tissue evidence="7">Single pupa</tissue>
    </source>
</reference>
<keyword evidence="5" id="KW-1015">Disulfide bond</keyword>
<dbReference type="InterPro" id="IPR001254">
    <property type="entry name" value="Trypsin_dom"/>
</dbReference>
<dbReference type="PANTHER" id="PTHR24276">
    <property type="entry name" value="POLYSERASE-RELATED"/>
    <property type="match status" value="1"/>
</dbReference>
<keyword evidence="8" id="KW-1185">Reference proteome</keyword>
<dbReference type="InterPro" id="IPR009003">
    <property type="entry name" value="Peptidase_S1_PA"/>
</dbReference>
<evidence type="ECO:0000313" key="7">
    <source>
        <dbReference type="EMBL" id="KAG7296722.1"/>
    </source>
</evidence>
<dbReference type="InterPro" id="IPR043504">
    <property type="entry name" value="Peptidase_S1_PA_chymotrypsin"/>
</dbReference>
<evidence type="ECO:0000256" key="2">
    <source>
        <dbReference type="ARBA" id="ARBA00022670"/>
    </source>
</evidence>